<dbReference type="eggNOG" id="ENOG502ZICG">
    <property type="taxonomic scope" value="Bacteria"/>
</dbReference>
<feature type="transmembrane region" description="Helical" evidence="1">
    <location>
        <begin position="91"/>
        <end position="111"/>
    </location>
</feature>
<feature type="transmembrane region" description="Helical" evidence="1">
    <location>
        <begin position="235"/>
        <end position="258"/>
    </location>
</feature>
<reference evidence="2" key="1">
    <citation type="submission" date="2006-03" db="EMBL/GenBank/DDBJ databases">
        <authorList>
            <person name="Bowman J."/>
            <person name="Ferriera S."/>
            <person name="Johnson J."/>
            <person name="Kravitz S."/>
            <person name="Halpern A."/>
            <person name="Remington K."/>
            <person name="Beeson K."/>
            <person name="Tran B."/>
            <person name="Rogers Y.-H."/>
            <person name="Friedman R."/>
            <person name="Venter J.C."/>
        </authorList>
    </citation>
    <scope>NUCLEOTIDE SEQUENCE [LARGE SCALE GENOMIC DNA]</scope>
    <source>
        <strain evidence="2">ATCC 700755</strain>
    </source>
</reference>
<dbReference type="Proteomes" id="UP000008514">
    <property type="component" value="Chromosome"/>
</dbReference>
<reference evidence="2" key="2">
    <citation type="submission" date="2012-09" db="EMBL/GenBank/DDBJ databases">
        <title>The complete sequence of Psychroflexus torquis an extreme psychrophile from sea-ice that is stimulated by light.</title>
        <authorList>
            <person name="Feng S."/>
            <person name="Powell S.M."/>
            <person name="Bowman J.P."/>
        </authorList>
    </citation>
    <scope>NUCLEOTIDE SEQUENCE [LARGE SCALE GENOMIC DNA]</scope>
    <source>
        <strain evidence="2">ATCC 700755</strain>
    </source>
</reference>
<evidence type="ECO:0000313" key="2">
    <source>
        <dbReference type="EMBL" id="AFU69961.1"/>
    </source>
</evidence>
<keyword evidence="1" id="KW-0812">Transmembrane</keyword>
<sequence length="324" mass="38143">MDLVSMIKWGYHNVLCYPYVVCNLNIRRKESFIYIKNIMTEESQHISLSVAMQELFKKSNELVYWSYGVQGFLFTINILIILLKPDKSNEFIWLFFAFSLVIIILSMIVIYHSKKYYSLGESIRKMDMVERIFPNAKNSSEKSYLLSKIPSTIINKAENRQNENTDYYSSREDKYGKLIENVQENSFFTSEIMRFYSKIILGVIGLILILICTSSIYGFYILSESNTNKDLTINIAEYLALLINFLYVLNIIDHYILFNKKSKELKRIDEDLNKIKSNPQEDDIITFFTEYNCILNDALPCPNFAYKIIKNKLNIVWNNRIDNE</sequence>
<evidence type="ECO:0000313" key="3">
    <source>
        <dbReference type="Proteomes" id="UP000008514"/>
    </source>
</evidence>
<keyword evidence="1" id="KW-1133">Transmembrane helix</keyword>
<keyword evidence="3" id="KW-1185">Reference proteome</keyword>
<name>K4ILL5_PSYTT</name>
<dbReference type="STRING" id="313595.P700755_003320"/>
<gene>
    <name evidence="2" type="ordered locus">P700755_003320</name>
</gene>
<dbReference type="KEGG" id="ptq:P700755_003320"/>
<dbReference type="AlphaFoldDB" id="K4ILL5"/>
<evidence type="ECO:0000256" key="1">
    <source>
        <dbReference type="SAM" id="Phobius"/>
    </source>
</evidence>
<feature type="transmembrane region" description="Helical" evidence="1">
    <location>
        <begin position="62"/>
        <end position="85"/>
    </location>
</feature>
<dbReference type="HOGENOM" id="CLU_857579_0_0_10"/>
<protein>
    <submittedName>
        <fullName evidence="2">Uncharacterized protein</fullName>
    </submittedName>
</protein>
<organism evidence="2 3">
    <name type="scientific">Psychroflexus torquis (strain ATCC 700755 / CIP 106069 / ACAM 623)</name>
    <dbReference type="NCBI Taxonomy" id="313595"/>
    <lineage>
        <taxon>Bacteria</taxon>
        <taxon>Pseudomonadati</taxon>
        <taxon>Bacteroidota</taxon>
        <taxon>Flavobacteriia</taxon>
        <taxon>Flavobacteriales</taxon>
        <taxon>Flavobacteriaceae</taxon>
        <taxon>Psychroflexus</taxon>
    </lineage>
</organism>
<keyword evidence="1" id="KW-0472">Membrane</keyword>
<dbReference type="EMBL" id="CP003879">
    <property type="protein sequence ID" value="AFU69961.1"/>
    <property type="molecule type" value="Genomic_DNA"/>
</dbReference>
<accession>K4ILL5</accession>
<feature type="transmembrane region" description="Helical" evidence="1">
    <location>
        <begin position="199"/>
        <end position="223"/>
    </location>
</feature>
<proteinExistence type="predicted"/>